<evidence type="ECO:0000313" key="4">
    <source>
        <dbReference type="EMBL" id="AQY21503.1"/>
    </source>
</evidence>
<reference evidence="4 5" key="1">
    <citation type="submission" date="2015-06" db="EMBL/GenBank/DDBJ databases">
        <title>R. anatipestifer strain HXb2 is the most virulent strain so far, and the genome sequence would help us uncover the pathogenesis.</title>
        <authorList>
            <person name="Hu Q."/>
            <person name="Qi J."/>
            <person name="Bo H."/>
            <person name="Liu G."/>
            <person name="Tao M."/>
            <person name="Ding Y."/>
            <person name="Xue Y."/>
        </authorList>
    </citation>
    <scope>NUCLEOTIDE SEQUENCE [LARGE SCALE GENOMIC DNA]</scope>
    <source>
        <strain evidence="4 5">HXb2</strain>
    </source>
</reference>
<dbReference type="PANTHER" id="PTHR10655">
    <property type="entry name" value="LYSOPHOSPHOLIPASE-RELATED"/>
    <property type="match status" value="1"/>
</dbReference>
<accession>A0A1S7DQV7</accession>
<organism evidence="4 5">
    <name type="scientific">Riemerella anatipestifer</name>
    <name type="common">Moraxella anatipestifer</name>
    <dbReference type="NCBI Taxonomy" id="34085"/>
    <lineage>
        <taxon>Bacteria</taxon>
        <taxon>Pseudomonadati</taxon>
        <taxon>Bacteroidota</taxon>
        <taxon>Flavobacteriia</taxon>
        <taxon>Flavobacteriales</taxon>
        <taxon>Weeksellaceae</taxon>
        <taxon>Riemerella</taxon>
    </lineage>
</organism>
<dbReference type="InterPro" id="IPR029058">
    <property type="entry name" value="AB_hydrolase_fold"/>
</dbReference>
<evidence type="ECO:0000259" key="3">
    <source>
        <dbReference type="Pfam" id="PF02230"/>
    </source>
</evidence>
<dbReference type="InterPro" id="IPR050565">
    <property type="entry name" value="LYPA1-2/EST-like"/>
</dbReference>
<dbReference type="SUPFAM" id="SSF53474">
    <property type="entry name" value="alpha/beta-Hydrolases"/>
    <property type="match status" value="1"/>
</dbReference>
<sequence length="213" mass="24529">MMDLYHLVREPQNITSETPMLVLLHGYGSNEEDLFSFVPNLPEDWLIVSFRAPKSTPYQGYAWFDINLMDENNLIDVEQAKVAIEELYTNIQALKQHYGISSKVHLCGFSQGGILSYALAFRFPPLFSKVACMSCYPELKLLEGYPKSKKEIEHLRFFISHGTDDIIIPLEWGRKAADLLYDFGAYFTFREYMGGHGINQKNYIDLMEFMGTP</sequence>
<dbReference type="RefSeq" id="WP_079206763.1">
    <property type="nucleotide sequence ID" value="NZ_CP011859.1"/>
</dbReference>
<evidence type="ECO:0000256" key="2">
    <source>
        <dbReference type="ARBA" id="ARBA00022801"/>
    </source>
</evidence>
<keyword evidence="2" id="KW-0378">Hydrolase</keyword>
<dbReference type="AlphaFoldDB" id="A0A1S7DQV7"/>
<dbReference type="Proteomes" id="UP000189883">
    <property type="component" value="Chromosome"/>
</dbReference>
<evidence type="ECO:0000313" key="5">
    <source>
        <dbReference type="Proteomes" id="UP000189883"/>
    </source>
</evidence>
<proteinExistence type="inferred from homology"/>
<dbReference type="Gene3D" id="3.40.50.1820">
    <property type="entry name" value="alpha/beta hydrolase"/>
    <property type="match status" value="1"/>
</dbReference>
<dbReference type="EMBL" id="CP011859">
    <property type="protein sequence ID" value="AQY21503.1"/>
    <property type="molecule type" value="Genomic_DNA"/>
</dbReference>
<gene>
    <name evidence="4" type="primary">estB</name>
    <name evidence="4" type="ORF">AB406_0545</name>
</gene>
<comment type="similarity">
    <text evidence="1">Belongs to the AB hydrolase superfamily. AB hydrolase 2 family.</text>
</comment>
<feature type="domain" description="Phospholipase/carboxylesterase/thioesterase" evidence="3">
    <location>
        <begin position="16"/>
        <end position="210"/>
    </location>
</feature>
<evidence type="ECO:0000256" key="1">
    <source>
        <dbReference type="ARBA" id="ARBA00006499"/>
    </source>
</evidence>
<dbReference type="InterPro" id="IPR003140">
    <property type="entry name" value="PLipase/COase/thioEstase"/>
</dbReference>
<protein>
    <submittedName>
        <fullName evidence="4">Carboxylesterase 2</fullName>
    </submittedName>
</protein>
<name>A0A1S7DQV7_RIEAN</name>
<dbReference type="GO" id="GO:0016787">
    <property type="term" value="F:hydrolase activity"/>
    <property type="evidence" value="ECO:0007669"/>
    <property type="project" value="UniProtKB-KW"/>
</dbReference>
<dbReference type="PANTHER" id="PTHR10655:SF17">
    <property type="entry name" value="LYSOPHOSPHOLIPASE-LIKE PROTEIN 1"/>
    <property type="match status" value="1"/>
</dbReference>
<dbReference type="Pfam" id="PF02230">
    <property type="entry name" value="Abhydrolase_2"/>
    <property type="match status" value="1"/>
</dbReference>